<dbReference type="GO" id="GO:0005509">
    <property type="term" value="F:calcium ion binding"/>
    <property type="evidence" value="ECO:0007669"/>
    <property type="project" value="InterPro"/>
</dbReference>
<proteinExistence type="predicted"/>
<evidence type="ECO:0000313" key="3">
    <source>
        <dbReference type="EMBL" id="MBD3869339.1"/>
    </source>
</evidence>
<gene>
    <name evidence="3" type="ORF">IFK94_14555</name>
</gene>
<evidence type="ECO:0000256" key="2">
    <source>
        <dbReference type="ARBA" id="ARBA00022737"/>
    </source>
</evidence>
<dbReference type="Pfam" id="PF24681">
    <property type="entry name" value="Kelch_KLHDC2_KLHL20_DRC7"/>
    <property type="match status" value="1"/>
</dbReference>
<sequence length="777" mass="85876">MIDSRILKRRWLQIAVKGYVLVCLIAVVICLPVIAGSLQWQLIDPGTPLGDEISSMVHLTAQGETWLRIEDQYMVPQAWLLQADTWVRDLETSYPAPMFRAVWAYDSDRQVVVRFGGVDKDLNVSSETWEFDGNAWIERTDIGAPPARLRASMAYDTVRNVIVLFGGYGADDLARNDVWEYDGAMWAEVQPSLPLPIPRYDASMAYDETRQRMVMAFGRGVDTPDLFDTWEYDGSQWIKSPFQPPSSPRSNASMAYDRVRQKVYVFGGESTAETAYWDGEEWQVVETNTSPTARRGAGMTFDDARGEILMQGGALGASYRYDFWKFNGTDWVEITVSHPAVKRRISSLSYDPVYDRSLAYGGSFCCNIVNLEDTLVFDGVNWSAPLPVFFPGRLNGHTQKHIPEIGHHIVYGGMKDNIEQDSTYAYDFDLDEWEELSPANRPSARTGHNMVYSSGHGGLVLFGGQDPWGKRNDTWLYQGGDWSELVTQGAPDKRTKCAMTYDQERAIVLLYGGNLADSLADKTWQLDGDVWTELTVSGPGIRKSASMVYDPIRERSVLFGGAHRSDGTEDTWEFDGLQWTSVSTTYSPDMRRTSGSATWDSRRKVILFAFGESRTSGGVYNDLWAYGWDEDDDLAVGGYDNCPETANADQENLDGDPAGDACDCAGSDSGSFAVPGEVLGMVLSGGASTSLSWNDQSPQSGADVLYDLVSGSISDLHMGGFSASICLMPGLTAPSHSDARLPVLGSGYYYLVRGRNVCAAGTYGPVRIDLDQNSPCP</sequence>
<evidence type="ECO:0000256" key="1">
    <source>
        <dbReference type="ARBA" id="ARBA00022441"/>
    </source>
</evidence>
<protein>
    <recommendedName>
        <fullName evidence="5">Kelch motif protein</fullName>
    </recommendedName>
</protein>
<dbReference type="SUPFAM" id="SSF117281">
    <property type="entry name" value="Kelch motif"/>
    <property type="match status" value="2"/>
</dbReference>
<comment type="caution">
    <text evidence="3">The sequence shown here is derived from an EMBL/GenBank/DDBJ whole genome shotgun (WGS) entry which is preliminary data.</text>
</comment>
<reference evidence="3 4" key="1">
    <citation type="submission" date="2020-08" db="EMBL/GenBank/DDBJ databases">
        <title>Acidobacteriota in marine sediments use diverse sulfur dissimilation pathways.</title>
        <authorList>
            <person name="Wasmund K."/>
        </authorList>
    </citation>
    <scope>NUCLEOTIDE SEQUENCE [LARGE SCALE GENOMIC DNA]</scope>
    <source>
        <strain evidence="3">MAG AM4</strain>
    </source>
</reference>
<dbReference type="Gene3D" id="4.10.1080.10">
    <property type="entry name" value="TSP type-3 repeat"/>
    <property type="match status" value="1"/>
</dbReference>
<dbReference type="PANTHER" id="PTHR46093">
    <property type="entry name" value="ACYL-COA-BINDING DOMAIN-CONTAINING PROTEIN 5"/>
    <property type="match status" value="1"/>
</dbReference>
<accession>A0A8J6Y6S7</accession>
<keyword evidence="1" id="KW-0880">Kelch repeat</keyword>
<evidence type="ECO:0000313" key="4">
    <source>
        <dbReference type="Proteomes" id="UP000648239"/>
    </source>
</evidence>
<dbReference type="InterPro" id="IPR015915">
    <property type="entry name" value="Kelch-typ_b-propeller"/>
</dbReference>
<dbReference type="InterPro" id="IPR028974">
    <property type="entry name" value="TSP_type-3_rpt"/>
</dbReference>
<dbReference type="Proteomes" id="UP000648239">
    <property type="component" value="Unassembled WGS sequence"/>
</dbReference>
<keyword evidence="2" id="KW-0677">Repeat</keyword>
<dbReference type="AlphaFoldDB" id="A0A8J6Y6S7"/>
<name>A0A8J6Y6S7_9BACT</name>
<dbReference type="Gene3D" id="2.120.10.80">
    <property type="entry name" value="Kelch-type beta propeller"/>
    <property type="match status" value="3"/>
</dbReference>
<organism evidence="3 4">
    <name type="scientific">Candidatus Polarisedimenticola svalbardensis</name>
    <dbReference type="NCBI Taxonomy" id="2886004"/>
    <lineage>
        <taxon>Bacteria</taxon>
        <taxon>Pseudomonadati</taxon>
        <taxon>Acidobacteriota</taxon>
        <taxon>Candidatus Polarisedimenticolia</taxon>
        <taxon>Candidatus Polarisedimenticolales</taxon>
        <taxon>Candidatus Polarisedimenticolaceae</taxon>
        <taxon>Candidatus Polarisedimenticola</taxon>
    </lineage>
</organism>
<evidence type="ECO:0008006" key="5">
    <source>
        <dbReference type="Google" id="ProtNLM"/>
    </source>
</evidence>
<dbReference type="EMBL" id="JACXWD010000077">
    <property type="protein sequence ID" value="MBD3869339.1"/>
    <property type="molecule type" value="Genomic_DNA"/>
</dbReference>
<dbReference type="PANTHER" id="PTHR46093:SF18">
    <property type="entry name" value="FIBRONECTIN TYPE-III DOMAIN-CONTAINING PROTEIN"/>
    <property type="match status" value="1"/>
</dbReference>